<dbReference type="STRING" id="145854.GA0074692_2000"/>
<accession>A0A1C6S847</accession>
<gene>
    <name evidence="1" type="ORF">GA0074692_2000</name>
</gene>
<evidence type="ECO:0000313" key="2">
    <source>
        <dbReference type="Proteomes" id="UP000198959"/>
    </source>
</evidence>
<protein>
    <submittedName>
        <fullName evidence="1">Uncharacterized protein</fullName>
    </submittedName>
</protein>
<dbReference type="AlphaFoldDB" id="A0A1C6S847"/>
<dbReference type="Proteomes" id="UP000198959">
    <property type="component" value="Unassembled WGS sequence"/>
</dbReference>
<keyword evidence="2" id="KW-1185">Reference proteome</keyword>
<reference evidence="2" key="1">
    <citation type="submission" date="2016-06" db="EMBL/GenBank/DDBJ databases">
        <authorList>
            <person name="Varghese N."/>
            <person name="Submissions Spin"/>
        </authorList>
    </citation>
    <scope>NUCLEOTIDE SEQUENCE [LARGE SCALE GENOMIC DNA]</scope>
    <source>
        <strain evidence="2">DSM 43817</strain>
    </source>
</reference>
<name>A0A1C6S847_9ACTN</name>
<sequence length="124" mass="13224">MFVGFNMPLLESANGLSVTDWGLNIAIPEVKVGLDDLRYGLELDKFLSGSDFLAPLFLSEMKNAERFGKLRDFASWLWSTGEFYGTGTSSDPAIMVIDVPGAGWGAEVSAFVTGGEFSCGGVVG</sequence>
<dbReference type="RefSeq" id="WP_091642158.1">
    <property type="nucleotide sequence ID" value="NZ_FMHW01000002.1"/>
</dbReference>
<dbReference type="EMBL" id="FMHW01000002">
    <property type="protein sequence ID" value="SCL25642.1"/>
    <property type="molecule type" value="Genomic_DNA"/>
</dbReference>
<proteinExistence type="predicted"/>
<evidence type="ECO:0000313" key="1">
    <source>
        <dbReference type="EMBL" id="SCL25642.1"/>
    </source>
</evidence>
<organism evidence="1 2">
    <name type="scientific">Micromonospora pallida</name>
    <dbReference type="NCBI Taxonomy" id="145854"/>
    <lineage>
        <taxon>Bacteria</taxon>
        <taxon>Bacillati</taxon>
        <taxon>Actinomycetota</taxon>
        <taxon>Actinomycetes</taxon>
        <taxon>Micromonosporales</taxon>
        <taxon>Micromonosporaceae</taxon>
        <taxon>Micromonospora</taxon>
    </lineage>
</organism>